<dbReference type="RefSeq" id="XP_033680908.1">
    <property type="nucleotide sequence ID" value="XM_033833650.1"/>
</dbReference>
<evidence type="ECO:0000256" key="3">
    <source>
        <dbReference type="ARBA" id="ARBA00022833"/>
    </source>
</evidence>
<gene>
    <name evidence="4" type="ORF">BU26DRAFT_567420</name>
</gene>
<evidence type="ECO:0000313" key="5">
    <source>
        <dbReference type="Proteomes" id="UP000800094"/>
    </source>
</evidence>
<dbReference type="AlphaFoldDB" id="A0A6A6I5T9"/>
<sequence>MAVEWSRVEINWDPGDPDFWVFELFFNTPLYNYDWTTHHKDFFCCQCRGRNYDSEEIVEDFDAPTGMCQDCGHLFCVGCLTWPEYGDANEECDEYVCGEDDWWDVCPAGQVM</sequence>
<organism evidence="4 5">
    <name type="scientific">Trematosphaeria pertusa</name>
    <dbReference type="NCBI Taxonomy" id="390896"/>
    <lineage>
        <taxon>Eukaryota</taxon>
        <taxon>Fungi</taxon>
        <taxon>Dikarya</taxon>
        <taxon>Ascomycota</taxon>
        <taxon>Pezizomycotina</taxon>
        <taxon>Dothideomycetes</taxon>
        <taxon>Pleosporomycetidae</taxon>
        <taxon>Pleosporales</taxon>
        <taxon>Massarineae</taxon>
        <taxon>Trematosphaeriaceae</taxon>
        <taxon>Trematosphaeria</taxon>
    </lineage>
</organism>
<evidence type="ECO:0000313" key="4">
    <source>
        <dbReference type="EMBL" id="KAF2245904.1"/>
    </source>
</evidence>
<evidence type="ECO:0000256" key="1">
    <source>
        <dbReference type="ARBA" id="ARBA00022723"/>
    </source>
</evidence>
<dbReference type="InterPro" id="IPR017907">
    <property type="entry name" value="Znf_RING_CS"/>
</dbReference>
<accession>A0A6A6I5T9</accession>
<protein>
    <recommendedName>
        <fullName evidence="6">RING-type domain-containing protein</fullName>
    </recommendedName>
</protein>
<dbReference type="GeneID" id="54586980"/>
<keyword evidence="1" id="KW-0479">Metal-binding</keyword>
<dbReference type="Proteomes" id="UP000800094">
    <property type="component" value="Unassembled WGS sequence"/>
</dbReference>
<proteinExistence type="predicted"/>
<reference evidence="4" key="1">
    <citation type="journal article" date="2020" name="Stud. Mycol.">
        <title>101 Dothideomycetes genomes: a test case for predicting lifestyles and emergence of pathogens.</title>
        <authorList>
            <person name="Haridas S."/>
            <person name="Albert R."/>
            <person name="Binder M."/>
            <person name="Bloem J."/>
            <person name="Labutti K."/>
            <person name="Salamov A."/>
            <person name="Andreopoulos B."/>
            <person name="Baker S."/>
            <person name="Barry K."/>
            <person name="Bills G."/>
            <person name="Bluhm B."/>
            <person name="Cannon C."/>
            <person name="Castanera R."/>
            <person name="Culley D."/>
            <person name="Daum C."/>
            <person name="Ezra D."/>
            <person name="Gonzalez J."/>
            <person name="Henrissat B."/>
            <person name="Kuo A."/>
            <person name="Liang C."/>
            <person name="Lipzen A."/>
            <person name="Lutzoni F."/>
            <person name="Magnuson J."/>
            <person name="Mondo S."/>
            <person name="Nolan M."/>
            <person name="Ohm R."/>
            <person name="Pangilinan J."/>
            <person name="Park H.-J."/>
            <person name="Ramirez L."/>
            <person name="Alfaro M."/>
            <person name="Sun H."/>
            <person name="Tritt A."/>
            <person name="Yoshinaga Y."/>
            <person name="Zwiers L.-H."/>
            <person name="Turgeon B."/>
            <person name="Goodwin S."/>
            <person name="Spatafora J."/>
            <person name="Crous P."/>
            <person name="Grigoriev I."/>
        </authorList>
    </citation>
    <scope>NUCLEOTIDE SEQUENCE</scope>
    <source>
        <strain evidence="4">CBS 122368</strain>
    </source>
</reference>
<keyword evidence="5" id="KW-1185">Reference proteome</keyword>
<dbReference type="EMBL" id="ML987199">
    <property type="protein sequence ID" value="KAF2245904.1"/>
    <property type="molecule type" value="Genomic_DNA"/>
</dbReference>
<dbReference type="PROSITE" id="PS00518">
    <property type="entry name" value="ZF_RING_1"/>
    <property type="match status" value="1"/>
</dbReference>
<evidence type="ECO:0008006" key="6">
    <source>
        <dbReference type="Google" id="ProtNLM"/>
    </source>
</evidence>
<name>A0A6A6I5T9_9PLEO</name>
<dbReference type="GO" id="GO:0008270">
    <property type="term" value="F:zinc ion binding"/>
    <property type="evidence" value="ECO:0007669"/>
    <property type="project" value="UniProtKB-KW"/>
</dbReference>
<evidence type="ECO:0000256" key="2">
    <source>
        <dbReference type="ARBA" id="ARBA00022771"/>
    </source>
</evidence>
<keyword evidence="2" id="KW-0863">Zinc-finger</keyword>
<keyword evidence="3" id="KW-0862">Zinc</keyword>